<dbReference type="KEGG" id="hlt:I7X12_05875"/>
<protein>
    <submittedName>
        <fullName evidence="1">Uncharacterized protein</fullName>
    </submittedName>
</protein>
<dbReference type="RefSeq" id="WP_198062925.1">
    <property type="nucleotide sequence ID" value="NZ_CP065856.1"/>
</dbReference>
<sequence length="381" mass="41610">MDFHALDSVVRTDTWLSNEEEVDKSLVFKRSVNPWDPDSDDDGLTDGQEVHDVTEAVSSDLVEIDESVSYDTDPTDPDTDGDGYWDGWIGVYNVSSEFTTNVVLYRENLLTGGGIDSTEIVQKQVGIHDMLQSSSIGADIDRDGTREHSNVHIGELQWHTDPTGGSTPNLSISVEADFIAGLPENRLNNSVWEAGIEQNLALYGIDLDLKRDDTVTEVAALTGIESDMNTDLHLSVVKKNNIAGDSTGYNLDASVVPAPIPLNGHMIYAQTLAQDDYKNGQAHVSVSPYNTETELYAAKTELHELGHSFDIGLADDHVGPLPFSEVYTGGDGDSTTETLANRPGARWSVMSKGWRSGTVFESDSVGYYVYSIEELLSIEKP</sequence>
<dbReference type="GeneID" id="60588002"/>
<evidence type="ECO:0000313" key="1">
    <source>
        <dbReference type="EMBL" id="QPV64151.1"/>
    </source>
</evidence>
<name>A0A7T3G0R2_9EURY</name>
<organism evidence="1 2">
    <name type="scientific">Halosimplex litoreum</name>
    <dbReference type="NCBI Taxonomy" id="1198301"/>
    <lineage>
        <taxon>Archaea</taxon>
        <taxon>Methanobacteriati</taxon>
        <taxon>Methanobacteriota</taxon>
        <taxon>Stenosarchaea group</taxon>
        <taxon>Halobacteria</taxon>
        <taxon>Halobacteriales</taxon>
        <taxon>Haloarculaceae</taxon>
        <taxon>Halosimplex</taxon>
    </lineage>
</organism>
<dbReference type="AlphaFoldDB" id="A0A7T3G0R2"/>
<dbReference type="EMBL" id="CP065856">
    <property type="protein sequence ID" value="QPV64151.1"/>
    <property type="molecule type" value="Genomic_DNA"/>
</dbReference>
<gene>
    <name evidence="1" type="ORF">I7X12_05875</name>
</gene>
<proteinExistence type="predicted"/>
<dbReference type="OrthoDB" id="242758at2157"/>
<reference evidence="1 2" key="1">
    <citation type="submission" date="2020-12" db="EMBL/GenBank/DDBJ databases">
        <title>Halosimplex halophilum sp. nov. and Halosimplex salinum sp. nov., two new members of the genus Halosimplex.</title>
        <authorList>
            <person name="Cui H.L."/>
        </authorList>
    </citation>
    <scope>NUCLEOTIDE SEQUENCE [LARGE SCALE GENOMIC DNA]</scope>
    <source>
        <strain evidence="1 2">YGH94</strain>
    </source>
</reference>
<keyword evidence="2" id="KW-1185">Reference proteome</keyword>
<accession>A0A7T3G0R2</accession>
<evidence type="ECO:0000313" key="2">
    <source>
        <dbReference type="Proteomes" id="UP000595001"/>
    </source>
</evidence>
<dbReference type="Proteomes" id="UP000595001">
    <property type="component" value="Chromosome"/>
</dbReference>